<sequence length="254" mass="27146">MGTADWMLTELGANVVHRCIITALLANGSCRRQRGLEACCFARGARQKDSGEIGLDNATPFSLLYPRSVDGIRGRAAEPRGLGEGLQRGLQHAGSSFGLSCVCQLSRAGLHSDSVQVACIRRKIEDEGHGHVFPPKSAQKLVKGAFLSVSDSVQCEKEQLLMAILEIRRPVTTLHEGSVDGMGKTQTANEDSSSNAPGKRVRPSASHVPGVHHLEEPEAPPEHRLSTAAATGEFHLFSGIGQLLAGCWRVVVVN</sequence>
<dbReference type="Proteomes" id="UP000020467">
    <property type="component" value="Unassembled WGS sequence"/>
</dbReference>
<feature type="compositionally biased region" description="Basic and acidic residues" evidence="1">
    <location>
        <begin position="212"/>
        <end position="223"/>
    </location>
</feature>
<evidence type="ECO:0000313" key="2">
    <source>
        <dbReference type="EMBL" id="EXF73097.1"/>
    </source>
</evidence>
<keyword evidence="3" id="KW-1185">Reference proteome</keyword>
<dbReference type="OrthoDB" id="10335522at2759"/>
<dbReference type="EMBL" id="JARH01001082">
    <property type="protein sequence ID" value="EXF73097.1"/>
    <property type="molecule type" value="Genomic_DNA"/>
</dbReference>
<organism evidence="2 3">
    <name type="scientific">Colletotrichum fioriniae PJ7</name>
    <dbReference type="NCBI Taxonomy" id="1445577"/>
    <lineage>
        <taxon>Eukaryota</taxon>
        <taxon>Fungi</taxon>
        <taxon>Dikarya</taxon>
        <taxon>Ascomycota</taxon>
        <taxon>Pezizomycotina</taxon>
        <taxon>Sordariomycetes</taxon>
        <taxon>Hypocreomycetidae</taxon>
        <taxon>Glomerellales</taxon>
        <taxon>Glomerellaceae</taxon>
        <taxon>Colletotrichum</taxon>
        <taxon>Colletotrichum acutatum species complex</taxon>
    </lineage>
</organism>
<dbReference type="HOGENOM" id="CLU_1094184_0_0_1"/>
<protein>
    <submittedName>
        <fullName evidence="2">Uncharacterized protein</fullName>
    </submittedName>
</protein>
<dbReference type="KEGG" id="cfj:CFIO01_07497"/>
<dbReference type="AlphaFoldDB" id="A0A010PZY0"/>
<name>A0A010PZY0_9PEZI</name>
<gene>
    <name evidence="2" type="ORF">CFIO01_07497</name>
</gene>
<comment type="caution">
    <text evidence="2">The sequence shown here is derived from an EMBL/GenBank/DDBJ whole genome shotgun (WGS) entry which is preliminary data.</text>
</comment>
<proteinExistence type="predicted"/>
<evidence type="ECO:0000256" key="1">
    <source>
        <dbReference type="SAM" id="MobiDB-lite"/>
    </source>
</evidence>
<feature type="compositionally biased region" description="Polar residues" evidence="1">
    <location>
        <begin position="184"/>
        <end position="196"/>
    </location>
</feature>
<reference evidence="2 3" key="1">
    <citation type="submission" date="2014-02" db="EMBL/GenBank/DDBJ databases">
        <title>The genome sequence of Colletotrichum fioriniae PJ7.</title>
        <authorList>
            <person name="Baroncelli R."/>
            <person name="Thon M.R."/>
        </authorList>
    </citation>
    <scope>NUCLEOTIDE SEQUENCE [LARGE SCALE GENOMIC DNA]</scope>
    <source>
        <strain evidence="2 3">PJ7</strain>
    </source>
</reference>
<feature type="region of interest" description="Disordered" evidence="1">
    <location>
        <begin position="176"/>
        <end position="223"/>
    </location>
</feature>
<accession>A0A010PZY0</accession>
<evidence type="ECO:0000313" key="3">
    <source>
        <dbReference type="Proteomes" id="UP000020467"/>
    </source>
</evidence>